<reference evidence="2" key="1">
    <citation type="journal article" date="2019" name="Int. J. Syst. Evol. Microbiol.">
        <title>The Global Catalogue of Microorganisms (GCM) 10K type strain sequencing project: providing services to taxonomists for standard genome sequencing and annotation.</title>
        <authorList>
            <consortium name="The Broad Institute Genomics Platform"/>
            <consortium name="The Broad Institute Genome Sequencing Center for Infectious Disease"/>
            <person name="Wu L."/>
            <person name="Ma J."/>
        </authorList>
    </citation>
    <scope>NUCLEOTIDE SEQUENCE [LARGE SCALE GENOMIC DNA]</scope>
    <source>
        <strain evidence="2">CCUG 62974</strain>
    </source>
</reference>
<dbReference type="Proteomes" id="UP001597024">
    <property type="component" value="Unassembled WGS sequence"/>
</dbReference>
<accession>A0ABW3DN88</accession>
<protein>
    <submittedName>
        <fullName evidence="1">Uncharacterized protein</fullName>
    </submittedName>
</protein>
<proteinExistence type="predicted"/>
<evidence type="ECO:0000313" key="1">
    <source>
        <dbReference type="EMBL" id="MFD0884439.1"/>
    </source>
</evidence>
<sequence>MIVALSAAALLMATGVFVFSRSIFAGYGCTEEIEELLPALESLSVLDAHPDSAEEEGGRRSGCESDDEYVYVRKSYRSPLPPASLTQFYEQAAVADGWTRCSPYLKGVFLFEKPLQKTLMNLSVAFPKNAPKGNEGEYEIEVRVSNENYGKC</sequence>
<evidence type="ECO:0000313" key="2">
    <source>
        <dbReference type="Proteomes" id="UP001597024"/>
    </source>
</evidence>
<organism evidence="1 2">
    <name type="scientific">Streptosporangium algeriense</name>
    <dbReference type="NCBI Taxonomy" id="1682748"/>
    <lineage>
        <taxon>Bacteria</taxon>
        <taxon>Bacillati</taxon>
        <taxon>Actinomycetota</taxon>
        <taxon>Actinomycetes</taxon>
        <taxon>Streptosporangiales</taxon>
        <taxon>Streptosporangiaceae</taxon>
        <taxon>Streptosporangium</taxon>
    </lineage>
</organism>
<keyword evidence="2" id="KW-1185">Reference proteome</keyword>
<dbReference type="EMBL" id="JBHTHX010000166">
    <property type="protein sequence ID" value="MFD0884439.1"/>
    <property type="molecule type" value="Genomic_DNA"/>
</dbReference>
<gene>
    <name evidence="1" type="ORF">ACFQ08_07710</name>
</gene>
<comment type="caution">
    <text evidence="1">The sequence shown here is derived from an EMBL/GenBank/DDBJ whole genome shotgun (WGS) entry which is preliminary data.</text>
</comment>
<name>A0ABW3DN88_9ACTN</name>